<evidence type="ECO:0000313" key="3">
    <source>
        <dbReference type="Proteomes" id="UP000799779"/>
    </source>
</evidence>
<dbReference type="AlphaFoldDB" id="A0A6A5W7N1"/>
<gene>
    <name evidence="2" type="ORF">P154DRAFT_526602</name>
</gene>
<proteinExistence type="predicted"/>
<name>A0A6A5W7N1_9PLEO</name>
<sequence>MPPRARKNPPPSEGAESRDAPANSTRSSRKAGALKPTLKKAIATKATRSLKPTTVKSAAKPPAKKPSKKLPAAIKAIVVEPLSDNEDDEVEQPAAEKPVAAPAASPITIRSSLLLPLKTVLYWLLHRKLQPVYLIDFSFSEFFRLMDLINGEVSQSRYPMDEVELRIEVNVDYKMVKKVNIILLGTNGASDSYILSKLINTVKASCNQLKVNPYNKRKIKEDGPLPAVPPALIQYLYPYQLSLLHLPAAGIPKKAILVLLSSPINLGSDSCVTPDKDCKDYIYTADIAIKQKWSIKDLH</sequence>
<dbReference type="EMBL" id="ML977645">
    <property type="protein sequence ID" value="KAF1995125.1"/>
    <property type="molecule type" value="Genomic_DNA"/>
</dbReference>
<organism evidence="2 3">
    <name type="scientific">Amniculicola lignicola CBS 123094</name>
    <dbReference type="NCBI Taxonomy" id="1392246"/>
    <lineage>
        <taxon>Eukaryota</taxon>
        <taxon>Fungi</taxon>
        <taxon>Dikarya</taxon>
        <taxon>Ascomycota</taxon>
        <taxon>Pezizomycotina</taxon>
        <taxon>Dothideomycetes</taxon>
        <taxon>Pleosporomycetidae</taxon>
        <taxon>Pleosporales</taxon>
        <taxon>Amniculicolaceae</taxon>
        <taxon>Amniculicola</taxon>
    </lineage>
</organism>
<accession>A0A6A5W7N1</accession>
<dbReference type="OrthoDB" id="3800774at2759"/>
<feature type="region of interest" description="Disordered" evidence="1">
    <location>
        <begin position="1"/>
        <end position="70"/>
    </location>
</feature>
<dbReference type="Proteomes" id="UP000799779">
    <property type="component" value="Unassembled WGS sequence"/>
</dbReference>
<reference evidence="2" key="1">
    <citation type="journal article" date="2020" name="Stud. Mycol.">
        <title>101 Dothideomycetes genomes: a test case for predicting lifestyles and emergence of pathogens.</title>
        <authorList>
            <person name="Haridas S."/>
            <person name="Albert R."/>
            <person name="Binder M."/>
            <person name="Bloem J."/>
            <person name="Labutti K."/>
            <person name="Salamov A."/>
            <person name="Andreopoulos B."/>
            <person name="Baker S."/>
            <person name="Barry K."/>
            <person name="Bills G."/>
            <person name="Bluhm B."/>
            <person name="Cannon C."/>
            <person name="Castanera R."/>
            <person name="Culley D."/>
            <person name="Daum C."/>
            <person name="Ezra D."/>
            <person name="Gonzalez J."/>
            <person name="Henrissat B."/>
            <person name="Kuo A."/>
            <person name="Liang C."/>
            <person name="Lipzen A."/>
            <person name="Lutzoni F."/>
            <person name="Magnuson J."/>
            <person name="Mondo S."/>
            <person name="Nolan M."/>
            <person name="Ohm R."/>
            <person name="Pangilinan J."/>
            <person name="Park H.-J."/>
            <person name="Ramirez L."/>
            <person name="Alfaro M."/>
            <person name="Sun H."/>
            <person name="Tritt A."/>
            <person name="Yoshinaga Y."/>
            <person name="Zwiers L.-H."/>
            <person name="Turgeon B."/>
            <person name="Goodwin S."/>
            <person name="Spatafora J."/>
            <person name="Crous P."/>
            <person name="Grigoriev I."/>
        </authorList>
    </citation>
    <scope>NUCLEOTIDE SEQUENCE</scope>
    <source>
        <strain evidence="2">CBS 123094</strain>
    </source>
</reference>
<feature type="compositionally biased region" description="Polar residues" evidence="1">
    <location>
        <begin position="46"/>
        <end position="55"/>
    </location>
</feature>
<protein>
    <submittedName>
        <fullName evidence="2">Uncharacterized protein</fullName>
    </submittedName>
</protein>
<evidence type="ECO:0000256" key="1">
    <source>
        <dbReference type="SAM" id="MobiDB-lite"/>
    </source>
</evidence>
<evidence type="ECO:0000313" key="2">
    <source>
        <dbReference type="EMBL" id="KAF1995125.1"/>
    </source>
</evidence>
<keyword evidence="3" id="KW-1185">Reference proteome</keyword>